<dbReference type="RefSeq" id="WP_138446696.1">
    <property type="nucleotide sequence ID" value="NZ_VBUT01000002.1"/>
</dbReference>
<dbReference type="SUPFAM" id="SSF46894">
    <property type="entry name" value="C-terminal effector domain of the bipartite response regulators"/>
    <property type="match status" value="1"/>
</dbReference>
<dbReference type="PANTHER" id="PTHR47691:SF3">
    <property type="entry name" value="HTH-TYPE TRANSCRIPTIONAL REGULATOR RV0890C-RELATED"/>
    <property type="match status" value="1"/>
</dbReference>
<dbReference type="Proteomes" id="UP000306378">
    <property type="component" value="Unassembled WGS sequence"/>
</dbReference>
<dbReference type="InterPro" id="IPR036388">
    <property type="entry name" value="WH-like_DNA-bd_sf"/>
</dbReference>
<dbReference type="SMART" id="SM00421">
    <property type="entry name" value="HTH_LUXR"/>
    <property type="match status" value="1"/>
</dbReference>
<dbReference type="Pfam" id="PF13191">
    <property type="entry name" value="AAA_16"/>
    <property type="match status" value="1"/>
</dbReference>
<dbReference type="InterPro" id="IPR000792">
    <property type="entry name" value="Tscrpt_reg_LuxR_C"/>
</dbReference>
<evidence type="ECO:0000313" key="3">
    <source>
        <dbReference type="EMBL" id="TLF81068.1"/>
    </source>
</evidence>
<dbReference type="PANTHER" id="PTHR47691">
    <property type="entry name" value="REGULATOR-RELATED"/>
    <property type="match status" value="1"/>
</dbReference>
<dbReference type="EMBL" id="VBUT01000002">
    <property type="protein sequence ID" value="TLF81068.1"/>
    <property type="molecule type" value="Genomic_DNA"/>
</dbReference>
<protein>
    <submittedName>
        <fullName evidence="3">LuxR family transcriptional regulator</fullName>
    </submittedName>
</protein>
<dbReference type="SUPFAM" id="SSF52540">
    <property type="entry name" value="P-loop containing nucleoside triphosphate hydrolases"/>
    <property type="match status" value="1"/>
</dbReference>
<evidence type="ECO:0000259" key="2">
    <source>
        <dbReference type="SMART" id="SM00421"/>
    </source>
</evidence>
<dbReference type="Gene3D" id="1.10.10.10">
    <property type="entry name" value="Winged helix-like DNA-binding domain superfamily/Winged helix DNA-binding domain"/>
    <property type="match status" value="1"/>
</dbReference>
<evidence type="ECO:0000256" key="1">
    <source>
        <dbReference type="SAM" id="MobiDB-lite"/>
    </source>
</evidence>
<feature type="domain" description="HTH luxR-type" evidence="2">
    <location>
        <begin position="771"/>
        <end position="828"/>
    </location>
</feature>
<comment type="caution">
    <text evidence="3">The sequence shown here is derived from an EMBL/GenBank/DDBJ whole genome shotgun (WGS) entry which is preliminary data.</text>
</comment>
<evidence type="ECO:0000313" key="4">
    <source>
        <dbReference type="Proteomes" id="UP000306378"/>
    </source>
</evidence>
<organism evidence="3 4">
    <name type="scientific">Nocardia cyriacigeorgica</name>
    <dbReference type="NCBI Taxonomy" id="135487"/>
    <lineage>
        <taxon>Bacteria</taxon>
        <taxon>Bacillati</taxon>
        <taxon>Actinomycetota</taxon>
        <taxon>Actinomycetes</taxon>
        <taxon>Mycobacteriales</taxon>
        <taxon>Nocardiaceae</taxon>
        <taxon>Nocardia</taxon>
    </lineage>
</organism>
<dbReference type="Pfam" id="PF00196">
    <property type="entry name" value="GerE"/>
    <property type="match status" value="1"/>
</dbReference>
<name>A0A5R8NXQ1_9NOCA</name>
<reference evidence="3 4" key="1">
    <citation type="submission" date="2019-05" db="EMBL/GenBank/DDBJ databases">
        <title>Genomes sequences of two Nocardia cyriacigeorgica environmental isolates, type strains Nocardia asteroides ATCC 19247 and Nocardia cyriacigeorgica DSM 44484.</title>
        <authorList>
            <person name="Vautrin F."/>
            <person name="Bergeron E."/>
            <person name="Dubost A."/>
            <person name="Abrouk D."/>
            <person name="Rodriguez Nava V."/>
            <person name="Pujic P."/>
        </authorList>
    </citation>
    <scope>NUCLEOTIDE SEQUENCE [LARGE SCALE GENOMIC DNA]</scope>
    <source>
        <strain evidence="3 4">EML 446</strain>
    </source>
</reference>
<dbReference type="AlphaFoldDB" id="A0A5R8NXQ1"/>
<feature type="region of interest" description="Disordered" evidence="1">
    <location>
        <begin position="836"/>
        <end position="857"/>
    </location>
</feature>
<gene>
    <name evidence="3" type="ORF">FEK34_05290</name>
</gene>
<proteinExistence type="predicted"/>
<dbReference type="GO" id="GO:0003677">
    <property type="term" value="F:DNA binding"/>
    <property type="evidence" value="ECO:0007669"/>
    <property type="project" value="InterPro"/>
</dbReference>
<sequence>MTARTARAGAPPAATSDFIGRERELEKIGTLLLGSTRLITLIGAGGIGKTRLATEAVHRFHKAKRVPVHWARLARLPRHADAAAIENELAQSLVHDDFSGRPAWDALADTLARTDAVGRKLQTVLVMDNCEHVLEGAGRVIADLIGAVPGLTVVATSREAIGWVDEHLVPVGSLSAEQALTMFRGRAELTGHSVAGDADSELAAAICRHVHNHPLSIQLAAARLRRQPLSMILRDLTGEASDRRLGWSPGHRVGTDGRHQGIRDVIAWSYDLCHDKERLLFERLSVFAAGYDADPGDTGERDIGAELEAIEAVCSDDDPGARPGGIAREEVEGLLERLVDQSLVSVHLTADAARYSLLESFRVFAQQRLRDRGDAELARFSDRHRRYYRDKVAQAAGEWLGPGEQQLLDWARAAWDNLLCAIDSAESTPGEAAVGLEIVVGLIAIRVPFFKGSLRESRHLAERALAATRALDPQPVELQVTAMAMIGWLSMCQGIPADAERLLDECIAACLPEPGAVARVRREPETDFGLPAPVEFTYGSLLMLVHNDPRAIEVLVRAQRKFRAAGDRGAASLSEMFEVLAAGFAGTPEQVREVARRHLESSRRAGAPWDLSWAELGWVLALIKNSDAESALTRVRATLADQLAMRDRWGTVWAVHMYAWALARKIEDDPEQDTQSRDCAREIAWILGGAASLRRRLGVDLEHLTSFRTETERAARVARSVLGEDAFTAAEREGAMLRPELDEVAQLALGTLSLDALPVRHPVRRQRPTRWQELSAAEQDVALLAAAGWTNTAIAARRGSSFKTVDAQMAAIFQKLSIGSRDDIIALVPAEHRATVAEEAARRPGTPRKREPRPPGT</sequence>
<dbReference type="GO" id="GO:0006355">
    <property type="term" value="P:regulation of DNA-templated transcription"/>
    <property type="evidence" value="ECO:0007669"/>
    <property type="project" value="InterPro"/>
</dbReference>
<dbReference type="InterPro" id="IPR016032">
    <property type="entry name" value="Sig_transdc_resp-reg_C-effctor"/>
</dbReference>
<dbReference type="InterPro" id="IPR041664">
    <property type="entry name" value="AAA_16"/>
</dbReference>
<accession>A0A5R8NXQ1</accession>
<dbReference type="Gene3D" id="3.40.50.300">
    <property type="entry name" value="P-loop containing nucleotide triphosphate hydrolases"/>
    <property type="match status" value="1"/>
</dbReference>
<dbReference type="InterPro" id="IPR027417">
    <property type="entry name" value="P-loop_NTPase"/>
</dbReference>